<dbReference type="EMBL" id="PVTP01000003">
    <property type="protein sequence ID" value="PRY78874.1"/>
    <property type="molecule type" value="Genomic_DNA"/>
</dbReference>
<dbReference type="Proteomes" id="UP000238007">
    <property type="component" value="Unassembled WGS sequence"/>
</dbReference>
<dbReference type="CDD" id="cd03023">
    <property type="entry name" value="DsbA_Com1_like"/>
    <property type="match status" value="1"/>
</dbReference>
<dbReference type="Gene3D" id="3.40.30.10">
    <property type="entry name" value="Glutaredoxin"/>
    <property type="match status" value="1"/>
</dbReference>
<keyword evidence="8" id="KW-1185">Reference proteome</keyword>
<evidence type="ECO:0000256" key="4">
    <source>
        <dbReference type="ARBA" id="ARBA00023284"/>
    </source>
</evidence>
<evidence type="ECO:0000313" key="8">
    <source>
        <dbReference type="Proteomes" id="UP000238007"/>
    </source>
</evidence>
<dbReference type="AlphaFoldDB" id="A0A2T0W240"/>
<name>A0A2T0W240_9RHOB</name>
<organism evidence="7 8">
    <name type="scientific">Yoonia maritima</name>
    <dbReference type="NCBI Taxonomy" id="1435347"/>
    <lineage>
        <taxon>Bacteria</taxon>
        <taxon>Pseudomonadati</taxon>
        <taxon>Pseudomonadota</taxon>
        <taxon>Alphaproteobacteria</taxon>
        <taxon>Rhodobacterales</taxon>
        <taxon>Paracoccaceae</taxon>
        <taxon>Yoonia</taxon>
    </lineage>
</organism>
<evidence type="ECO:0000259" key="6">
    <source>
        <dbReference type="PROSITE" id="PS51352"/>
    </source>
</evidence>
<proteinExistence type="predicted"/>
<evidence type="ECO:0000256" key="5">
    <source>
        <dbReference type="SAM" id="SignalP"/>
    </source>
</evidence>
<dbReference type="InterPro" id="IPR041205">
    <property type="entry name" value="ScsC_N"/>
</dbReference>
<feature type="chain" id="PRO_5015400032" evidence="5">
    <location>
        <begin position="19"/>
        <end position="246"/>
    </location>
</feature>
<feature type="domain" description="Thioredoxin" evidence="6">
    <location>
        <begin position="52"/>
        <end position="246"/>
    </location>
</feature>
<keyword evidence="7" id="KW-0413">Isomerase</keyword>
<accession>A0A2T0W240</accession>
<dbReference type="InterPro" id="IPR001853">
    <property type="entry name" value="DSBA-like_thioredoxin_dom"/>
</dbReference>
<dbReference type="PANTHER" id="PTHR13887:SF14">
    <property type="entry name" value="DISULFIDE BOND FORMATION PROTEIN D"/>
    <property type="match status" value="1"/>
</dbReference>
<gene>
    <name evidence="7" type="ORF">CLV80_103200</name>
</gene>
<keyword evidence="2" id="KW-0560">Oxidoreductase</keyword>
<dbReference type="PROSITE" id="PS51352">
    <property type="entry name" value="THIOREDOXIN_2"/>
    <property type="match status" value="1"/>
</dbReference>
<feature type="signal peptide" evidence="5">
    <location>
        <begin position="1"/>
        <end position="18"/>
    </location>
</feature>
<evidence type="ECO:0000256" key="1">
    <source>
        <dbReference type="ARBA" id="ARBA00022729"/>
    </source>
</evidence>
<evidence type="ECO:0000256" key="3">
    <source>
        <dbReference type="ARBA" id="ARBA00023157"/>
    </source>
</evidence>
<sequence length="246" mass="27592">MPLRFALPLMFAMTSPVAALELDAMTDAERDAFRSEVRAYLLENPEVLQEAITVLQQREQQAQVVTDTQLIENYADELFNDRHSYVGGNPAGDITIVEFMDYRCGYCKRAFPEVEALLASDANIRFIVKEYPILGEQSVLAARFAIATQLVAGDDAYKSVHDTLMEFRGDITQVSMTRLADILELDSEAIIAQMDSDEVTAIITKNRELGQQMQISGTPTFVIEDQLLRGYVPLDAMEQIVAEIRE</sequence>
<comment type="caution">
    <text evidence="7">The sequence shown here is derived from an EMBL/GenBank/DDBJ whole genome shotgun (WGS) entry which is preliminary data.</text>
</comment>
<dbReference type="InterPro" id="IPR036249">
    <property type="entry name" value="Thioredoxin-like_sf"/>
</dbReference>
<dbReference type="Pfam" id="PF18312">
    <property type="entry name" value="ScsC_N"/>
    <property type="match status" value="1"/>
</dbReference>
<evidence type="ECO:0000313" key="7">
    <source>
        <dbReference type="EMBL" id="PRY78874.1"/>
    </source>
</evidence>
<dbReference type="GO" id="GO:0016491">
    <property type="term" value="F:oxidoreductase activity"/>
    <property type="evidence" value="ECO:0007669"/>
    <property type="project" value="UniProtKB-KW"/>
</dbReference>
<dbReference type="Pfam" id="PF01323">
    <property type="entry name" value="DSBA"/>
    <property type="match status" value="1"/>
</dbReference>
<evidence type="ECO:0000256" key="2">
    <source>
        <dbReference type="ARBA" id="ARBA00023002"/>
    </source>
</evidence>
<dbReference type="GO" id="GO:0016853">
    <property type="term" value="F:isomerase activity"/>
    <property type="evidence" value="ECO:0007669"/>
    <property type="project" value="UniProtKB-KW"/>
</dbReference>
<dbReference type="PANTHER" id="PTHR13887">
    <property type="entry name" value="GLUTATHIONE S-TRANSFERASE KAPPA"/>
    <property type="match status" value="1"/>
</dbReference>
<keyword evidence="3" id="KW-1015">Disulfide bond</keyword>
<reference evidence="7 8" key="1">
    <citation type="submission" date="2018-03" db="EMBL/GenBank/DDBJ databases">
        <title>Genomic Encyclopedia of Archaeal and Bacterial Type Strains, Phase II (KMG-II): from individual species to whole genera.</title>
        <authorList>
            <person name="Goeker M."/>
        </authorList>
    </citation>
    <scope>NUCLEOTIDE SEQUENCE [LARGE SCALE GENOMIC DNA]</scope>
    <source>
        <strain evidence="7 8">DSM 101533</strain>
    </source>
</reference>
<protein>
    <submittedName>
        <fullName evidence="7">Protein-disulfide isomerase</fullName>
    </submittedName>
</protein>
<dbReference type="InterPro" id="IPR013766">
    <property type="entry name" value="Thioredoxin_domain"/>
</dbReference>
<dbReference type="SUPFAM" id="SSF52833">
    <property type="entry name" value="Thioredoxin-like"/>
    <property type="match status" value="1"/>
</dbReference>
<keyword evidence="4" id="KW-0676">Redox-active center</keyword>
<keyword evidence="1 5" id="KW-0732">Signal</keyword>